<protein>
    <submittedName>
        <fullName evidence="2">Tetratricopeptide (TPR) repeat protein</fullName>
    </submittedName>
</protein>
<sequence>MAEPEDRLATARAVVTDAITATWRQLARRGEVISEEVRDAVLALMVERSPRAKFRMIAERSELLTHEAERLVDSAAVFMRHTGANDYGTYFASHLAMIRVVRRGEYDLEQVPERAPAQLPEDCGTPDAAEWVAKARALKDERRAEEAREAFTKAVRQARAERNPVVEAEAALGLFASLPNIRGVRGRKLEHAEQAVQAYRRAADVEGECHALVAMITVLTDVPDPQRLAVALNRLSTLDADSARWWREYSTTMHSGDLDRTISGLRWCVDHAGLLGYHGRANRKCCGTASWRGTG</sequence>
<dbReference type="RefSeq" id="WP_221483491.1">
    <property type="nucleotide sequence ID" value="NZ_JACHMO010000001.1"/>
</dbReference>
<comment type="caution">
    <text evidence="2">The sequence shown here is derived from an EMBL/GenBank/DDBJ whole genome shotgun (WGS) entry which is preliminary data.</text>
</comment>
<dbReference type="Proteomes" id="UP000552097">
    <property type="component" value="Unassembled WGS sequence"/>
</dbReference>
<gene>
    <name evidence="2" type="ORF">F4560_002910</name>
</gene>
<keyword evidence="1" id="KW-0175">Coiled coil</keyword>
<dbReference type="AlphaFoldDB" id="A0A7W9M0U2"/>
<keyword evidence="3" id="KW-1185">Reference proteome</keyword>
<feature type="coiled-coil region" evidence="1">
    <location>
        <begin position="128"/>
        <end position="161"/>
    </location>
</feature>
<evidence type="ECO:0000313" key="2">
    <source>
        <dbReference type="EMBL" id="MBB5803142.1"/>
    </source>
</evidence>
<organism evidence="2 3">
    <name type="scientific">Saccharothrix ecbatanensis</name>
    <dbReference type="NCBI Taxonomy" id="1105145"/>
    <lineage>
        <taxon>Bacteria</taxon>
        <taxon>Bacillati</taxon>
        <taxon>Actinomycetota</taxon>
        <taxon>Actinomycetes</taxon>
        <taxon>Pseudonocardiales</taxon>
        <taxon>Pseudonocardiaceae</taxon>
        <taxon>Saccharothrix</taxon>
    </lineage>
</organism>
<proteinExistence type="predicted"/>
<evidence type="ECO:0000313" key="3">
    <source>
        <dbReference type="Proteomes" id="UP000552097"/>
    </source>
</evidence>
<name>A0A7W9M0U2_9PSEU</name>
<evidence type="ECO:0000256" key="1">
    <source>
        <dbReference type="SAM" id="Coils"/>
    </source>
</evidence>
<reference evidence="2 3" key="1">
    <citation type="submission" date="2020-08" db="EMBL/GenBank/DDBJ databases">
        <title>Sequencing the genomes of 1000 actinobacteria strains.</title>
        <authorList>
            <person name="Klenk H.-P."/>
        </authorList>
    </citation>
    <scope>NUCLEOTIDE SEQUENCE [LARGE SCALE GENOMIC DNA]</scope>
    <source>
        <strain evidence="2 3">DSM 45486</strain>
    </source>
</reference>
<accession>A0A7W9M0U2</accession>
<dbReference type="EMBL" id="JACHMO010000001">
    <property type="protein sequence ID" value="MBB5803142.1"/>
    <property type="molecule type" value="Genomic_DNA"/>
</dbReference>